<keyword evidence="8" id="KW-0186">Copper</keyword>
<dbReference type="SUPFAM" id="SSF57180">
    <property type="entry name" value="Cellulose-binding domain"/>
    <property type="match status" value="1"/>
</dbReference>
<dbReference type="InterPro" id="IPR035971">
    <property type="entry name" value="CBD_sf"/>
</dbReference>
<evidence type="ECO:0000313" key="19">
    <source>
        <dbReference type="EMBL" id="CUS15669.1"/>
    </source>
</evidence>
<name>A0A292Q7F5_9PEZI</name>
<dbReference type="GO" id="GO:0008810">
    <property type="term" value="F:cellulase activity"/>
    <property type="evidence" value="ECO:0007669"/>
    <property type="project" value="UniProtKB-UniRule"/>
</dbReference>
<dbReference type="GO" id="GO:0030245">
    <property type="term" value="P:cellulose catabolic process"/>
    <property type="evidence" value="ECO:0007669"/>
    <property type="project" value="UniProtKB-UniRule"/>
</dbReference>
<reference evidence="19" key="1">
    <citation type="submission" date="2015-10" db="EMBL/GenBank/DDBJ databases">
        <authorList>
            <person name="Regsiter A."/>
            <person name="william w."/>
        </authorList>
    </citation>
    <scope>NUCLEOTIDE SEQUENCE</scope>
    <source>
        <strain evidence="19">Montdore</strain>
    </source>
</reference>
<evidence type="ECO:0000256" key="9">
    <source>
        <dbReference type="ARBA" id="ARBA00023033"/>
    </source>
</evidence>
<dbReference type="InterPro" id="IPR005103">
    <property type="entry name" value="AA9_LPMO"/>
</dbReference>
<protein>
    <recommendedName>
        <fullName evidence="15">AA9 family lytic polysaccharide monooxygenase</fullName>
        <ecNumber evidence="15">1.14.99.56</ecNumber>
    </recommendedName>
    <alternativeName>
        <fullName evidence="15">Endo-beta-1,4-glucanase</fullName>
    </alternativeName>
    <alternativeName>
        <fullName evidence="15">Glycosyl hydrolase 61 family protein</fullName>
    </alternativeName>
</protein>
<evidence type="ECO:0000256" key="8">
    <source>
        <dbReference type="ARBA" id="ARBA00023008"/>
    </source>
</evidence>
<dbReference type="CDD" id="cd21175">
    <property type="entry name" value="LPMO_AA9"/>
    <property type="match status" value="1"/>
</dbReference>
<keyword evidence="6 15" id="KW-0136">Cellulose degradation</keyword>
<dbReference type="SMART" id="SM00236">
    <property type="entry name" value="fCBD"/>
    <property type="match status" value="1"/>
</dbReference>
<feature type="region of interest" description="Disordered" evidence="16">
    <location>
        <begin position="273"/>
        <end position="299"/>
    </location>
</feature>
<comment type="subcellular location">
    <subcellularLocation>
        <location evidence="2 15">Secreted</location>
    </subcellularLocation>
</comment>
<dbReference type="PANTHER" id="PTHR33353:SF17">
    <property type="entry name" value="ENDO-BETA-1,4-GLUCANASE D"/>
    <property type="match status" value="1"/>
</dbReference>
<dbReference type="Gene3D" id="2.70.50.70">
    <property type="match status" value="1"/>
</dbReference>
<keyword evidence="20" id="KW-1185">Reference proteome</keyword>
<evidence type="ECO:0000256" key="3">
    <source>
        <dbReference type="ARBA" id="ARBA00022525"/>
    </source>
</evidence>
<keyword evidence="9" id="KW-0503">Monooxygenase</keyword>
<comment type="similarity">
    <text evidence="13">Belongs to the polysaccharide monooxygenase AA9 family.</text>
</comment>
<dbReference type="InterPro" id="IPR000254">
    <property type="entry name" value="CBD"/>
</dbReference>
<evidence type="ECO:0000256" key="5">
    <source>
        <dbReference type="ARBA" id="ARBA00022729"/>
    </source>
</evidence>
<evidence type="ECO:0000256" key="14">
    <source>
        <dbReference type="ARBA" id="ARBA00045077"/>
    </source>
</evidence>
<evidence type="ECO:0000256" key="16">
    <source>
        <dbReference type="SAM" id="MobiDB-lite"/>
    </source>
</evidence>
<dbReference type="Pfam" id="PF00734">
    <property type="entry name" value="CBM_1"/>
    <property type="match status" value="1"/>
</dbReference>
<evidence type="ECO:0000256" key="6">
    <source>
        <dbReference type="ARBA" id="ARBA00023001"/>
    </source>
</evidence>
<dbReference type="Proteomes" id="UP001412239">
    <property type="component" value="Unassembled WGS sequence"/>
</dbReference>
<feature type="signal peptide" evidence="17">
    <location>
        <begin position="1"/>
        <end position="20"/>
    </location>
</feature>
<dbReference type="Pfam" id="PF03443">
    <property type="entry name" value="AA9"/>
    <property type="match status" value="1"/>
</dbReference>
<dbReference type="EMBL" id="LN890945">
    <property type="protein sequence ID" value="CUS15669.1"/>
    <property type="molecule type" value="Genomic_DNA"/>
</dbReference>
<dbReference type="PANTHER" id="PTHR33353">
    <property type="entry name" value="PUTATIVE (AFU_ORTHOLOGUE AFUA_1G12560)-RELATED"/>
    <property type="match status" value="1"/>
</dbReference>
<comment type="domain">
    <text evidence="15">Has a modular structure: an endo-beta-1,4-glucanase catalytic module at the N-terminus, a linker rich in serines and threonines, and a C-terminal carbohydrate-binding module (CBM).</text>
</comment>
<keyword evidence="5 17" id="KW-0732">Signal</keyword>
<evidence type="ECO:0000256" key="12">
    <source>
        <dbReference type="ARBA" id="ARBA00023326"/>
    </source>
</evidence>
<dbReference type="GO" id="GO:0030248">
    <property type="term" value="F:cellulose binding"/>
    <property type="evidence" value="ECO:0007669"/>
    <property type="project" value="UniProtKB-UniRule"/>
</dbReference>
<evidence type="ECO:0000256" key="1">
    <source>
        <dbReference type="ARBA" id="ARBA00001973"/>
    </source>
</evidence>
<proteinExistence type="inferred from homology"/>
<dbReference type="EC" id="1.14.99.56" evidence="15"/>
<comment type="cofactor">
    <cofactor evidence="1">
        <name>Cu(2+)</name>
        <dbReference type="ChEBI" id="CHEBI:29036"/>
    </cofactor>
</comment>
<feature type="chain" id="PRO_5012223160" description="AA9 family lytic polysaccharide monooxygenase" evidence="17">
    <location>
        <begin position="21"/>
        <end position="335"/>
    </location>
</feature>
<dbReference type="PROSITE" id="PS51164">
    <property type="entry name" value="CBM1_2"/>
    <property type="match status" value="1"/>
</dbReference>
<evidence type="ECO:0000256" key="17">
    <source>
        <dbReference type="SAM" id="SignalP"/>
    </source>
</evidence>
<evidence type="ECO:0000256" key="4">
    <source>
        <dbReference type="ARBA" id="ARBA00022723"/>
    </source>
</evidence>
<dbReference type="GO" id="GO:0004497">
    <property type="term" value="F:monooxygenase activity"/>
    <property type="evidence" value="ECO:0007669"/>
    <property type="project" value="UniProtKB-KW"/>
</dbReference>
<evidence type="ECO:0000256" key="11">
    <source>
        <dbReference type="ARBA" id="ARBA00023277"/>
    </source>
</evidence>
<dbReference type="GO" id="GO:0005576">
    <property type="term" value="C:extracellular region"/>
    <property type="evidence" value="ECO:0007669"/>
    <property type="project" value="UniProtKB-SubCell"/>
</dbReference>
<keyword evidence="4" id="KW-0479">Metal-binding</keyword>
<keyword evidence="7" id="KW-0560">Oxidoreductase</keyword>
<feature type="domain" description="CBM1" evidence="18">
    <location>
        <begin position="299"/>
        <end position="335"/>
    </location>
</feature>
<evidence type="ECO:0000256" key="15">
    <source>
        <dbReference type="RuleBase" id="RU368122"/>
    </source>
</evidence>
<dbReference type="GO" id="GO:0046872">
    <property type="term" value="F:metal ion binding"/>
    <property type="evidence" value="ECO:0007669"/>
    <property type="project" value="UniProtKB-KW"/>
</dbReference>
<accession>A0A292Q7F5</accession>
<dbReference type="AlphaFoldDB" id="A0A292Q7F5"/>
<sequence>MVKFVYAFSALAALIGAANAHTRVYGVYVNDVFQGDGRSTYIRSPPSNSPVKDVSSPDIVCNVANTPAPSSVTAAAGDKITFEWYHDNRGDDIIDLSHKGPITVYIAPAASQGAGNVWTKIAESGLSGGKWAVETLVANGGKHDVTLPLALATGDYLLRAEIIALHESDTDYTVNPARGAQFYPSCSQLKVTGSGTVTPAGTFSFVGGYTPTDPGILFNLYGGATSYQIPGPTVWDGKTGGSVPAPSSALTLSTTRAVTTAPPATSAPIATSVAAPGRTSSAAPPAAPSATKPASSTPGTVAKYHQCGGNMHTSGTDCVAGTKCTFLNEYYSQCL</sequence>
<keyword evidence="3 15" id="KW-0964">Secreted</keyword>
<dbReference type="InterPro" id="IPR049892">
    <property type="entry name" value="AA9"/>
</dbReference>
<evidence type="ECO:0000256" key="2">
    <source>
        <dbReference type="ARBA" id="ARBA00004613"/>
    </source>
</evidence>
<keyword evidence="11 15" id="KW-0119">Carbohydrate metabolism</keyword>
<evidence type="ECO:0000256" key="10">
    <source>
        <dbReference type="ARBA" id="ARBA00023157"/>
    </source>
</evidence>
<evidence type="ECO:0000256" key="13">
    <source>
        <dbReference type="ARBA" id="ARBA00044502"/>
    </source>
</evidence>
<keyword evidence="12 15" id="KW-0624">Polysaccharide degradation</keyword>
<comment type="function">
    <text evidence="15">Lytic polysaccharide monooxygenase (LMPO) that depolymerizes crystalline and amorphous polysaccharides via the oxidation of scissile alpha- or beta-(1-4)-glycosidic bonds, yielding C1 and/or C4 oxidation products. Catalysis by LPMOs requires the reduction of the active-site copper from Cu(II) to Cu(I) by a reducing agent and H(2)O(2) or O(2) as a cosubstrate.</text>
</comment>
<keyword evidence="10 15" id="KW-1015">Disulfide bond</keyword>
<evidence type="ECO:0000259" key="18">
    <source>
        <dbReference type="PROSITE" id="PS51164"/>
    </source>
</evidence>
<evidence type="ECO:0000256" key="7">
    <source>
        <dbReference type="ARBA" id="ARBA00023002"/>
    </source>
</evidence>
<comment type="catalytic activity">
    <reaction evidence="14 15">
        <text>[(1-&gt;4)-beta-D-glucosyl]n+m + reduced acceptor + O2 = 4-dehydro-beta-D-glucosyl-[(1-&gt;4)-beta-D-glucosyl]n-1 + [(1-&gt;4)-beta-D-glucosyl]m + acceptor + H2O.</text>
        <dbReference type="EC" id="1.14.99.56"/>
    </reaction>
</comment>
<gene>
    <name evidence="19" type="ORF">GSTUAT00000372001</name>
</gene>
<organism evidence="19 20">
    <name type="scientific">Tuber aestivum</name>
    <name type="common">summer truffle</name>
    <dbReference type="NCBI Taxonomy" id="59557"/>
    <lineage>
        <taxon>Eukaryota</taxon>
        <taxon>Fungi</taxon>
        <taxon>Dikarya</taxon>
        <taxon>Ascomycota</taxon>
        <taxon>Pezizomycotina</taxon>
        <taxon>Pezizomycetes</taxon>
        <taxon>Pezizales</taxon>
        <taxon>Tuberaceae</taxon>
        <taxon>Tuber</taxon>
    </lineage>
</organism>
<evidence type="ECO:0000313" key="20">
    <source>
        <dbReference type="Proteomes" id="UP001412239"/>
    </source>
</evidence>